<evidence type="ECO:0000313" key="2">
    <source>
        <dbReference type="Proteomes" id="UP000799429"/>
    </source>
</evidence>
<dbReference type="EMBL" id="MU006106">
    <property type="protein sequence ID" value="KAF2835853.1"/>
    <property type="molecule type" value="Genomic_DNA"/>
</dbReference>
<dbReference type="AlphaFoldDB" id="A0A9P4S414"/>
<reference evidence="1" key="1">
    <citation type="journal article" date="2020" name="Stud. Mycol.">
        <title>101 Dothideomycetes genomes: a test case for predicting lifestyles and emergence of pathogens.</title>
        <authorList>
            <person name="Haridas S."/>
            <person name="Albert R."/>
            <person name="Binder M."/>
            <person name="Bloem J."/>
            <person name="Labutti K."/>
            <person name="Salamov A."/>
            <person name="Andreopoulos B."/>
            <person name="Baker S."/>
            <person name="Barry K."/>
            <person name="Bills G."/>
            <person name="Bluhm B."/>
            <person name="Cannon C."/>
            <person name="Castanera R."/>
            <person name="Culley D."/>
            <person name="Daum C."/>
            <person name="Ezra D."/>
            <person name="Gonzalez J."/>
            <person name="Henrissat B."/>
            <person name="Kuo A."/>
            <person name="Liang C."/>
            <person name="Lipzen A."/>
            <person name="Lutzoni F."/>
            <person name="Magnuson J."/>
            <person name="Mondo S."/>
            <person name="Nolan M."/>
            <person name="Ohm R."/>
            <person name="Pangilinan J."/>
            <person name="Park H.-J."/>
            <person name="Ramirez L."/>
            <person name="Alfaro M."/>
            <person name="Sun H."/>
            <person name="Tritt A."/>
            <person name="Yoshinaga Y."/>
            <person name="Zwiers L.-H."/>
            <person name="Turgeon B."/>
            <person name="Goodwin S."/>
            <person name="Spatafora J."/>
            <person name="Crous P."/>
            <person name="Grigoriev I."/>
        </authorList>
    </citation>
    <scope>NUCLEOTIDE SEQUENCE</scope>
    <source>
        <strain evidence="1">CBS 101060</strain>
    </source>
</reference>
<dbReference type="OrthoDB" id="4364733at2759"/>
<protein>
    <submittedName>
        <fullName evidence="1">Uncharacterized protein</fullName>
    </submittedName>
</protein>
<keyword evidence="2" id="KW-1185">Reference proteome</keyword>
<dbReference type="Proteomes" id="UP000799429">
    <property type="component" value="Unassembled WGS sequence"/>
</dbReference>
<proteinExistence type="predicted"/>
<feature type="non-terminal residue" evidence="1">
    <location>
        <position position="75"/>
    </location>
</feature>
<sequence length="75" mass="8399">MRFSKLSKQCAGSKTSFGIKKSSLETLRKIGKTIALTGDEVIQERFRCSSPLEEAMLNILDGMNSSEIETMKKRI</sequence>
<name>A0A9P4S414_9PEZI</name>
<gene>
    <name evidence="1" type="ORF">M501DRAFT_997533</name>
</gene>
<comment type="caution">
    <text evidence="1">The sequence shown here is derived from an EMBL/GenBank/DDBJ whole genome shotgun (WGS) entry which is preliminary data.</text>
</comment>
<evidence type="ECO:0000313" key="1">
    <source>
        <dbReference type="EMBL" id="KAF2835853.1"/>
    </source>
</evidence>
<organism evidence="1 2">
    <name type="scientific">Patellaria atrata CBS 101060</name>
    <dbReference type="NCBI Taxonomy" id="1346257"/>
    <lineage>
        <taxon>Eukaryota</taxon>
        <taxon>Fungi</taxon>
        <taxon>Dikarya</taxon>
        <taxon>Ascomycota</taxon>
        <taxon>Pezizomycotina</taxon>
        <taxon>Dothideomycetes</taxon>
        <taxon>Dothideomycetes incertae sedis</taxon>
        <taxon>Patellariales</taxon>
        <taxon>Patellariaceae</taxon>
        <taxon>Patellaria</taxon>
    </lineage>
</organism>
<accession>A0A9P4S414</accession>